<accession>A0A6H5GWB8</accession>
<evidence type="ECO:0000313" key="1">
    <source>
        <dbReference type="EMBL" id="CAB0005579.1"/>
    </source>
</evidence>
<sequence>MWKSMGIVALRSILDWFKAAFPSRLINADSEERPFEIRPPIVQDLSRAVAQVSLGRICVLAPLRRKRKSLRRCCKIIFFVRLHSCSMFTREMALVECLRQLTESLSIPASNSSGAANGQKFLNIEAITKMRRIAGNEDTAGKPIKFPVSRRCLKLSNIKLNKLKNGTKTRT</sequence>
<keyword evidence="2" id="KW-1185">Reference proteome</keyword>
<proteinExistence type="predicted"/>
<protein>
    <submittedName>
        <fullName evidence="1">Uncharacterized protein</fullName>
    </submittedName>
</protein>
<name>A0A6H5GWB8_9HEMI</name>
<dbReference type="AlphaFoldDB" id="A0A6H5GWB8"/>
<reference evidence="1 2" key="1">
    <citation type="submission" date="2020-02" db="EMBL/GenBank/DDBJ databases">
        <authorList>
            <person name="Ferguson B K."/>
        </authorList>
    </citation>
    <scope>NUCLEOTIDE SEQUENCE [LARGE SCALE GENOMIC DNA]</scope>
</reference>
<gene>
    <name evidence="1" type="ORF">NTEN_LOCUS11056</name>
</gene>
<organism evidence="1 2">
    <name type="scientific">Nesidiocoris tenuis</name>
    <dbReference type="NCBI Taxonomy" id="355587"/>
    <lineage>
        <taxon>Eukaryota</taxon>
        <taxon>Metazoa</taxon>
        <taxon>Ecdysozoa</taxon>
        <taxon>Arthropoda</taxon>
        <taxon>Hexapoda</taxon>
        <taxon>Insecta</taxon>
        <taxon>Pterygota</taxon>
        <taxon>Neoptera</taxon>
        <taxon>Paraneoptera</taxon>
        <taxon>Hemiptera</taxon>
        <taxon>Heteroptera</taxon>
        <taxon>Panheteroptera</taxon>
        <taxon>Cimicomorpha</taxon>
        <taxon>Miridae</taxon>
        <taxon>Dicyphina</taxon>
        <taxon>Nesidiocoris</taxon>
    </lineage>
</organism>
<dbReference type="EMBL" id="CADCXU010016552">
    <property type="protein sequence ID" value="CAB0005579.1"/>
    <property type="molecule type" value="Genomic_DNA"/>
</dbReference>
<evidence type="ECO:0000313" key="2">
    <source>
        <dbReference type="Proteomes" id="UP000479000"/>
    </source>
</evidence>
<dbReference type="Proteomes" id="UP000479000">
    <property type="component" value="Unassembled WGS sequence"/>
</dbReference>